<proteinExistence type="predicted"/>
<keyword evidence="2" id="KW-1185">Reference proteome</keyword>
<name>A0AA39TID2_9AGAR</name>
<protein>
    <submittedName>
        <fullName evidence="1">Uncharacterized protein</fullName>
    </submittedName>
</protein>
<dbReference type="AlphaFoldDB" id="A0AA39TID2"/>
<organism evidence="1 2">
    <name type="scientific">Armillaria novae-zelandiae</name>
    <dbReference type="NCBI Taxonomy" id="153914"/>
    <lineage>
        <taxon>Eukaryota</taxon>
        <taxon>Fungi</taxon>
        <taxon>Dikarya</taxon>
        <taxon>Basidiomycota</taxon>
        <taxon>Agaricomycotina</taxon>
        <taxon>Agaricomycetes</taxon>
        <taxon>Agaricomycetidae</taxon>
        <taxon>Agaricales</taxon>
        <taxon>Marasmiineae</taxon>
        <taxon>Physalacriaceae</taxon>
        <taxon>Armillaria</taxon>
    </lineage>
</organism>
<dbReference type="EMBL" id="JAUEPR010000001">
    <property type="protein sequence ID" value="KAK0490316.1"/>
    <property type="molecule type" value="Genomic_DNA"/>
</dbReference>
<sequence length="122" mass="13475">MIRIKPCKYLCGCGAVGPDACDFYASTTEEISNNLDSQYEGLLTEPVPVVSTSSYGIVDCNVLKTAVLVSLYEPIQIFFYPRAGPSQSNSWGWLDNLRDVGDYDRSVFLLWQFVGGGDRCSL</sequence>
<comment type="caution">
    <text evidence="1">The sequence shown here is derived from an EMBL/GenBank/DDBJ whole genome shotgun (WGS) entry which is preliminary data.</text>
</comment>
<reference evidence="1" key="1">
    <citation type="submission" date="2023-06" db="EMBL/GenBank/DDBJ databases">
        <authorList>
            <consortium name="Lawrence Berkeley National Laboratory"/>
            <person name="Ahrendt S."/>
            <person name="Sahu N."/>
            <person name="Indic B."/>
            <person name="Wong-Bajracharya J."/>
            <person name="Merenyi Z."/>
            <person name="Ke H.-M."/>
            <person name="Monk M."/>
            <person name="Kocsube S."/>
            <person name="Drula E."/>
            <person name="Lipzen A."/>
            <person name="Balint B."/>
            <person name="Henrissat B."/>
            <person name="Andreopoulos B."/>
            <person name="Martin F.M."/>
            <person name="Harder C.B."/>
            <person name="Rigling D."/>
            <person name="Ford K.L."/>
            <person name="Foster G.D."/>
            <person name="Pangilinan J."/>
            <person name="Papanicolaou A."/>
            <person name="Barry K."/>
            <person name="LaButti K."/>
            <person name="Viragh M."/>
            <person name="Koriabine M."/>
            <person name="Yan M."/>
            <person name="Riley R."/>
            <person name="Champramary S."/>
            <person name="Plett K.L."/>
            <person name="Tsai I.J."/>
            <person name="Slot J."/>
            <person name="Sipos G."/>
            <person name="Plett J."/>
            <person name="Nagy L.G."/>
            <person name="Grigoriev I.V."/>
        </authorList>
    </citation>
    <scope>NUCLEOTIDE SEQUENCE</scope>
    <source>
        <strain evidence="1">ICMP 16352</strain>
    </source>
</reference>
<dbReference type="Proteomes" id="UP001175227">
    <property type="component" value="Unassembled WGS sequence"/>
</dbReference>
<evidence type="ECO:0000313" key="2">
    <source>
        <dbReference type="Proteomes" id="UP001175227"/>
    </source>
</evidence>
<gene>
    <name evidence="1" type="ORF">IW261DRAFT_6670</name>
</gene>
<accession>A0AA39TID2</accession>
<evidence type="ECO:0000313" key="1">
    <source>
        <dbReference type="EMBL" id="KAK0490316.1"/>
    </source>
</evidence>